<dbReference type="Proteomes" id="UP001320766">
    <property type="component" value="Unassembled WGS sequence"/>
</dbReference>
<keyword evidence="3" id="KW-0540">Nuclease</keyword>
<feature type="transmembrane region" description="Helical" evidence="1">
    <location>
        <begin position="68"/>
        <end position="86"/>
    </location>
</feature>
<reference evidence="3 4" key="1">
    <citation type="submission" date="2022-06" db="EMBL/GenBank/DDBJ databases">
        <title>Sequencing the genomes of 1000 actinobacteria strains.</title>
        <authorList>
            <person name="Klenk H.-P."/>
        </authorList>
    </citation>
    <scope>NUCLEOTIDE SEQUENCE [LARGE SCALE GENOMIC DNA]</scope>
    <source>
        <strain evidence="3 4">DSM 44170</strain>
    </source>
</reference>
<keyword evidence="3" id="KW-0378">Hydrolase</keyword>
<evidence type="ECO:0000259" key="2">
    <source>
        <dbReference type="Pfam" id="PF03372"/>
    </source>
</evidence>
<dbReference type="Gene3D" id="3.60.10.10">
    <property type="entry name" value="Endonuclease/exonuclease/phosphatase"/>
    <property type="match status" value="1"/>
</dbReference>
<dbReference type="InterPro" id="IPR005135">
    <property type="entry name" value="Endo/exonuclease/phosphatase"/>
</dbReference>
<keyword evidence="1" id="KW-1133">Transmembrane helix</keyword>
<proteinExistence type="predicted"/>
<name>A0ABT1JSE6_9ACTN</name>
<keyword evidence="3" id="KW-0255">Endonuclease</keyword>
<evidence type="ECO:0000256" key="1">
    <source>
        <dbReference type="SAM" id="Phobius"/>
    </source>
</evidence>
<accession>A0ABT1JSE6</accession>
<sequence length="319" mass="32920">MRRWQRVAAGVVTGVPGGVLAGWAAVRWSGFEPGWPWVPVVAFTPYAGGAAVVVLLAAGLLRLRAATALALVAAVGLGAAVLPRALPDGDAGGAGLRVLSANLLVGSADPAALMALVERLRPDVLALQELTPAAVERLETAGLRRALPYVVARPGPGAGGSALYARHRLTPVAGPPPGTFEQAAGVLELPGGPRVEVVSVHPCAVHVSETRPCWRRELDALPRADGTLRVLAGDFNATLDHLPLRRLLASGYRDAADAAGRGLTPTWPARGWHGLPGVAIDHVLVPEGVSVRGYDVQAPVGSDHRPVFAELVLPASHGS</sequence>
<dbReference type="GO" id="GO:0004519">
    <property type="term" value="F:endonuclease activity"/>
    <property type="evidence" value="ECO:0007669"/>
    <property type="project" value="UniProtKB-KW"/>
</dbReference>
<keyword evidence="1" id="KW-0812">Transmembrane</keyword>
<protein>
    <submittedName>
        <fullName evidence="3">Endonuclease/exonuclease/phosphatase (EEP) superfamily protein YafD</fullName>
    </submittedName>
</protein>
<dbReference type="EMBL" id="JAMZEC010000001">
    <property type="protein sequence ID" value="MCP2344645.1"/>
    <property type="molecule type" value="Genomic_DNA"/>
</dbReference>
<organism evidence="3 4">
    <name type="scientific">Nonomuraea roseoviolacea subsp. carminata</name>
    <dbReference type="NCBI Taxonomy" id="160689"/>
    <lineage>
        <taxon>Bacteria</taxon>
        <taxon>Bacillati</taxon>
        <taxon>Actinomycetota</taxon>
        <taxon>Actinomycetes</taxon>
        <taxon>Streptosporangiales</taxon>
        <taxon>Streptosporangiaceae</taxon>
        <taxon>Nonomuraea</taxon>
    </lineage>
</organism>
<keyword evidence="1" id="KW-0472">Membrane</keyword>
<dbReference type="RefSeq" id="WP_253765606.1">
    <property type="nucleotide sequence ID" value="NZ_BAAAVE010000016.1"/>
</dbReference>
<feature type="domain" description="Endonuclease/exonuclease/phosphatase" evidence="2">
    <location>
        <begin position="99"/>
        <end position="304"/>
    </location>
</feature>
<dbReference type="Pfam" id="PF03372">
    <property type="entry name" value="Exo_endo_phos"/>
    <property type="match status" value="1"/>
</dbReference>
<keyword evidence="4" id="KW-1185">Reference proteome</keyword>
<evidence type="ECO:0000313" key="3">
    <source>
        <dbReference type="EMBL" id="MCP2344645.1"/>
    </source>
</evidence>
<dbReference type="InterPro" id="IPR036691">
    <property type="entry name" value="Endo/exonu/phosph_ase_sf"/>
</dbReference>
<evidence type="ECO:0000313" key="4">
    <source>
        <dbReference type="Proteomes" id="UP001320766"/>
    </source>
</evidence>
<feature type="transmembrane region" description="Helical" evidence="1">
    <location>
        <begin position="37"/>
        <end position="61"/>
    </location>
</feature>
<comment type="caution">
    <text evidence="3">The sequence shown here is derived from an EMBL/GenBank/DDBJ whole genome shotgun (WGS) entry which is preliminary data.</text>
</comment>
<dbReference type="SUPFAM" id="SSF56219">
    <property type="entry name" value="DNase I-like"/>
    <property type="match status" value="1"/>
</dbReference>
<gene>
    <name evidence="3" type="ORF">HD595_000767</name>
</gene>